<comment type="caution">
    <text evidence="1">The sequence shown here is derived from an EMBL/GenBank/DDBJ whole genome shotgun (WGS) entry which is preliminary data.</text>
</comment>
<protein>
    <submittedName>
        <fullName evidence="1">Uncharacterized protein</fullName>
    </submittedName>
</protein>
<sequence length="81" mass="9477">MVVDEVTWTIKVQFYRGVSDMPAQQLLYGVPRWNAEYGCSKCYIQGLRVCNQRVWVPSNHENALLEVMNRMPQMQKPDSLE</sequence>
<proteinExistence type="predicted"/>
<organism evidence="1 2">
    <name type="scientific">Cylicocyclus nassatus</name>
    <name type="common">Nematode worm</name>
    <dbReference type="NCBI Taxonomy" id="53992"/>
    <lineage>
        <taxon>Eukaryota</taxon>
        <taxon>Metazoa</taxon>
        <taxon>Ecdysozoa</taxon>
        <taxon>Nematoda</taxon>
        <taxon>Chromadorea</taxon>
        <taxon>Rhabditida</taxon>
        <taxon>Rhabditina</taxon>
        <taxon>Rhabditomorpha</taxon>
        <taxon>Strongyloidea</taxon>
        <taxon>Strongylidae</taxon>
        <taxon>Cylicocyclus</taxon>
    </lineage>
</organism>
<reference evidence="1" key="1">
    <citation type="submission" date="2023-07" db="EMBL/GenBank/DDBJ databases">
        <authorList>
            <consortium name="CYATHOMIX"/>
        </authorList>
    </citation>
    <scope>NUCLEOTIDE SEQUENCE</scope>
    <source>
        <strain evidence="1">N/A</strain>
    </source>
</reference>
<dbReference type="AlphaFoldDB" id="A0AA36H8Y6"/>
<keyword evidence="2" id="KW-1185">Reference proteome</keyword>
<gene>
    <name evidence="1" type="ORF">CYNAS_LOCUS18161</name>
</gene>
<dbReference type="Proteomes" id="UP001176961">
    <property type="component" value="Unassembled WGS sequence"/>
</dbReference>
<name>A0AA36H8Y6_CYLNA</name>
<evidence type="ECO:0000313" key="2">
    <source>
        <dbReference type="Proteomes" id="UP001176961"/>
    </source>
</evidence>
<evidence type="ECO:0000313" key="1">
    <source>
        <dbReference type="EMBL" id="CAJ0606178.1"/>
    </source>
</evidence>
<dbReference type="EMBL" id="CATQJL010000316">
    <property type="protein sequence ID" value="CAJ0606178.1"/>
    <property type="molecule type" value="Genomic_DNA"/>
</dbReference>
<accession>A0AA36H8Y6</accession>